<proteinExistence type="predicted"/>
<evidence type="ECO:0000313" key="3">
    <source>
        <dbReference type="EMBL" id="MCX5565837.1"/>
    </source>
</evidence>
<dbReference type="EMBL" id="JAPKNB010000007">
    <property type="protein sequence ID" value="MCX5565837.1"/>
    <property type="molecule type" value="Genomic_DNA"/>
</dbReference>
<feature type="region of interest" description="Disordered" evidence="1">
    <location>
        <begin position="30"/>
        <end position="51"/>
    </location>
</feature>
<dbReference type="AlphaFoldDB" id="A0AAW5W0B6"/>
<feature type="chain" id="PRO_5043644425" description="DUF305 domain-containing protein" evidence="2">
    <location>
        <begin position="23"/>
        <end position="174"/>
    </location>
</feature>
<protein>
    <recommendedName>
        <fullName evidence="5">DUF305 domain-containing protein</fullName>
    </recommendedName>
</protein>
<dbReference type="Proteomes" id="UP001208074">
    <property type="component" value="Unassembled WGS sequence"/>
</dbReference>
<accession>A0AAW5W0B6</accession>
<evidence type="ECO:0000313" key="4">
    <source>
        <dbReference type="Proteomes" id="UP001208074"/>
    </source>
</evidence>
<reference evidence="3" key="1">
    <citation type="submission" date="2022-11" db="EMBL/GenBank/DDBJ databases">
        <title>Biodiversity and phylogenetic relationships of bacteria.</title>
        <authorList>
            <person name="Machado R.A.R."/>
            <person name="Bhat A."/>
            <person name="Loulou A."/>
            <person name="Kallel S."/>
        </authorList>
    </citation>
    <scope>NUCLEOTIDE SEQUENCE</scope>
    <source>
        <strain evidence="3">DSM 16503</strain>
    </source>
</reference>
<organism evidence="3 4">
    <name type="scientific">Alcaligenes phenolicus</name>
    <dbReference type="NCBI Taxonomy" id="232846"/>
    <lineage>
        <taxon>Bacteria</taxon>
        <taxon>Pseudomonadati</taxon>
        <taxon>Pseudomonadota</taxon>
        <taxon>Betaproteobacteria</taxon>
        <taxon>Burkholderiales</taxon>
        <taxon>Alcaligenaceae</taxon>
        <taxon>Alcaligenes</taxon>
    </lineage>
</organism>
<evidence type="ECO:0000256" key="2">
    <source>
        <dbReference type="SAM" id="SignalP"/>
    </source>
</evidence>
<name>A0AAW5W0B6_9BURK</name>
<feature type="signal peptide" evidence="2">
    <location>
        <begin position="1"/>
        <end position="22"/>
    </location>
</feature>
<keyword evidence="2" id="KW-0732">Signal</keyword>
<evidence type="ECO:0000256" key="1">
    <source>
        <dbReference type="SAM" id="MobiDB-lite"/>
    </source>
</evidence>
<dbReference type="RefSeq" id="WP_080655539.1">
    <property type="nucleotide sequence ID" value="NZ_JAPKNB010000007.1"/>
</dbReference>
<comment type="caution">
    <text evidence="3">The sequence shown here is derived from an EMBL/GenBank/DDBJ whole genome shotgun (WGS) entry which is preliminary data.</text>
</comment>
<evidence type="ECO:0008006" key="5">
    <source>
        <dbReference type="Google" id="ProtNLM"/>
    </source>
</evidence>
<sequence>MKPLRLTLSALVLSALTSVSVAQSVSDHNAHHPADALTKSEAPIGEKSPTADAAPLLNQMDAHMENMQRFHQKFENASPDERRALMTEHHAMMQKTMKLMGTASNHSGGMSMMNMSGMKGPGMMGGMDPDANQSATPGPQMAQGMMQHHELMSKRMDMMQSMLQMMMDRMDAEN</sequence>
<gene>
    <name evidence="3" type="ORF">OSH02_10725</name>
</gene>